<dbReference type="InterPro" id="IPR003439">
    <property type="entry name" value="ABC_transporter-like_ATP-bd"/>
</dbReference>
<proteinExistence type="predicted"/>
<accession>A0A1F5BU26</accession>
<dbReference type="InterPro" id="IPR003593">
    <property type="entry name" value="AAA+_ATPase"/>
</dbReference>
<dbReference type="PROSITE" id="PS00211">
    <property type="entry name" value="ABC_TRANSPORTER_1"/>
    <property type="match status" value="1"/>
</dbReference>
<sequence length="422" mass="47345">MTEKTPLIEVKDLSLIYDIGTPAETLALKKINLKIYPEEYIIFFGPSGCGKSTLLYCISGLLTPTDGGIFTGGKDITKFSSRDMADFHRRGMGIVFQAYNLIQTLSVLDNIALPQLWRGGSAPVRERAAKQQLERFSLSYVADRLPQELSGGQQQRVSIARALVNNPPLMLADEPVGNLDSVASKGVLEIFSELNAIDKKTVVMVTHNSSHFAYADRIIYMKDGQIIKEEVNNHKERPLSAAPLEKGAQELERMQEFADALSDDFLHVSELYLKEKIMSLIVGIIKGDMSLEEFQRILIKPIRDGGIDIGKERAAELMKRLETVMFESRLLKGKNEGELRQVPLSMEIGELRRYMLSEHRKPFAFLQIKRLEEAIGNLVRGIIDEDGFSKVLMLPEALGGVGLTREISSIFLFKMKLVLKLR</sequence>
<dbReference type="InterPro" id="IPR027417">
    <property type="entry name" value="P-loop_NTPase"/>
</dbReference>
<dbReference type="GO" id="GO:0022857">
    <property type="term" value="F:transmembrane transporter activity"/>
    <property type="evidence" value="ECO:0007669"/>
    <property type="project" value="TreeGrafter"/>
</dbReference>
<evidence type="ECO:0000256" key="1">
    <source>
        <dbReference type="ARBA" id="ARBA00022448"/>
    </source>
</evidence>
<keyword evidence="2" id="KW-0547">Nucleotide-binding</keyword>
<dbReference type="EMBL" id="MEYS01000002">
    <property type="protein sequence ID" value="OGD34111.1"/>
    <property type="molecule type" value="Genomic_DNA"/>
</dbReference>
<dbReference type="SMART" id="SM00382">
    <property type="entry name" value="AAA"/>
    <property type="match status" value="1"/>
</dbReference>
<dbReference type="InterPro" id="IPR015854">
    <property type="entry name" value="ABC_transpr_LolD-like"/>
</dbReference>
<name>A0A1F5BU26_9BACT</name>
<dbReference type="STRING" id="1797298.A2988_01355"/>
<dbReference type="InterPro" id="IPR017871">
    <property type="entry name" value="ABC_transporter-like_CS"/>
</dbReference>
<evidence type="ECO:0000313" key="6">
    <source>
        <dbReference type="Proteomes" id="UP000176650"/>
    </source>
</evidence>
<organism evidence="5 6">
    <name type="scientific">Candidatus Azambacteria bacterium RIFCSPLOWO2_01_FULL_46_25</name>
    <dbReference type="NCBI Taxonomy" id="1797298"/>
    <lineage>
        <taxon>Bacteria</taxon>
        <taxon>Candidatus Azamiibacteriota</taxon>
    </lineage>
</organism>
<dbReference type="Pfam" id="PF00005">
    <property type="entry name" value="ABC_tran"/>
    <property type="match status" value="1"/>
</dbReference>
<gene>
    <name evidence="5" type="ORF">A2988_01355</name>
</gene>
<reference evidence="5 6" key="1">
    <citation type="journal article" date="2016" name="Nat. Commun.">
        <title>Thousands of microbial genomes shed light on interconnected biogeochemical processes in an aquifer system.</title>
        <authorList>
            <person name="Anantharaman K."/>
            <person name="Brown C.T."/>
            <person name="Hug L.A."/>
            <person name="Sharon I."/>
            <person name="Castelle C.J."/>
            <person name="Probst A.J."/>
            <person name="Thomas B.C."/>
            <person name="Singh A."/>
            <person name="Wilkins M.J."/>
            <person name="Karaoz U."/>
            <person name="Brodie E.L."/>
            <person name="Williams K.H."/>
            <person name="Hubbard S.S."/>
            <person name="Banfield J.F."/>
        </authorList>
    </citation>
    <scope>NUCLEOTIDE SEQUENCE [LARGE SCALE GENOMIC DNA]</scope>
</reference>
<dbReference type="AlphaFoldDB" id="A0A1F5BU26"/>
<evidence type="ECO:0000259" key="4">
    <source>
        <dbReference type="PROSITE" id="PS50893"/>
    </source>
</evidence>
<dbReference type="GO" id="GO:0016887">
    <property type="term" value="F:ATP hydrolysis activity"/>
    <property type="evidence" value="ECO:0007669"/>
    <property type="project" value="InterPro"/>
</dbReference>
<evidence type="ECO:0000256" key="2">
    <source>
        <dbReference type="ARBA" id="ARBA00022741"/>
    </source>
</evidence>
<dbReference type="CDD" id="cd03255">
    <property type="entry name" value="ABC_MJ0796_LolCDE_FtsE"/>
    <property type="match status" value="1"/>
</dbReference>
<keyword evidence="1" id="KW-0813">Transport</keyword>
<dbReference type="GO" id="GO:0005524">
    <property type="term" value="F:ATP binding"/>
    <property type="evidence" value="ECO:0007669"/>
    <property type="project" value="UniProtKB-KW"/>
</dbReference>
<dbReference type="PROSITE" id="PS50893">
    <property type="entry name" value="ABC_TRANSPORTER_2"/>
    <property type="match status" value="1"/>
</dbReference>
<dbReference type="PANTHER" id="PTHR24220">
    <property type="entry name" value="IMPORT ATP-BINDING PROTEIN"/>
    <property type="match status" value="1"/>
</dbReference>
<dbReference type="SUPFAM" id="SSF52540">
    <property type="entry name" value="P-loop containing nucleoside triphosphate hydrolases"/>
    <property type="match status" value="1"/>
</dbReference>
<dbReference type="InterPro" id="IPR017911">
    <property type="entry name" value="MacB-like_ATP-bd"/>
</dbReference>
<dbReference type="Gene3D" id="3.40.50.300">
    <property type="entry name" value="P-loop containing nucleotide triphosphate hydrolases"/>
    <property type="match status" value="1"/>
</dbReference>
<evidence type="ECO:0000313" key="5">
    <source>
        <dbReference type="EMBL" id="OGD34111.1"/>
    </source>
</evidence>
<feature type="domain" description="ABC transporter" evidence="4">
    <location>
        <begin position="8"/>
        <end position="248"/>
    </location>
</feature>
<dbReference type="Proteomes" id="UP000176650">
    <property type="component" value="Unassembled WGS sequence"/>
</dbReference>
<keyword evidence="3" id="KW-0067">ATP-binding</keyword>
<dbReference type="GO" id="GO:0005886">
    <property type="term" value="C:plasma membrane"/>
    <property type="evidence" value="ECO:0007669"/>
    <property type="project" value="TreeGrafter"/>
</dbReference>
<comment type="caution">
    <text evidence="5">The sequence shown here is derived from an EMBL/GenBank/DDBJ whole genome shotgun (WGS) entry which is preliminary data.</text>
</comment>
<protein>
    <recommendedName>
        <fullName evidence="4">ABC transporter domain-containing protein</fullName>
    </recommendedName>
</protein>
<evidence type="ECO:0000256" key="3">
    <source>
        <dbReference type="ARBA" id="ARBA00022840"/>
    </source>
</evidence>